<keyword evidence="1" id="KW-0175">Coiled coil</keyword>
<dbReference type="SUPFAM" id="SSF47954">
    <property type="entry name" value="Cyclin-like"/>
    <property type="match status" value="1"/>
</dbReference>
<evidence type="ECO:0000259" key="2">
    <source>
        <dbReference type="Pfam" id="PF02984"/>
    </source>
</evidence>
<dbReference type="STRING" id="151549.A0A4C1SWL2"/>
<organism evidence="3 4">
    <name type="scientific">Eumeta variegata</name>
    <name type="common">Bagworm moth</name>
    <name type="synonym">Eumeta japonica</name>
    <dbReference type="NCBI Taxonomy" id="151549"/>
    <lineage>
        <taxon>Eukaryota</taxon>
        <taxon>Metazoa</taxon>
        <taxon>Ecdysozoa</taxon>
        <taxon>Arthropoda</taxon>
        <taxon>Hexapoda</taxon>
        <taxon>Insecta</taxon>
        <taxon>Pterygota</taxon>
        <taxon>Neoptera</taxon>
        <taxon>Endopterygota</taxon>
        <taxon>Lepidoptera</taxon>
        <taxon>Glossata</taxon>
        <taxon>Ditrysia</taxon>
        <taxon>Tineoidea</taxon>
        <taxon>Psychidae</taxon>
        <taxon>Oiketicinae</taxon>
        <taxon>Eumeta</taxon>
    </lineage>
</organism>
<dbReference type="InterPro" id="IPR004367">
    <property type="entry name" value="Cyclin_C-dom"/>
</dbReference>
<name>A0A4C1SWL2_EUMVA</name>
<dbReference type="InterPro" id="IPR036915">
    <property type="entry name" value="Cyclin-like_sf"/>
</dbReference>
<feature type="domain" description="Cyclin C-terminal" evidence="2">
    <location>
        <begin position="31"/>
        <end position="87"/>
    </location>
</feature>
<sequence length="131" mass="14897">MIETLFDAMMDISVINVGHLTGQMTVIVPVGSLTLELEEITTYRLEDLSEVFLSLCKSHNAAVALAQQAVQEKYKAEKYRQVSTITPQKSLKSNLKKLSKIIKKSNEKINKLIQLQQLWGPTQQQRLVQRK</sequence>
<evidence type="ECO:0000256" key="1">
    <source>
        <dbReference type="SAM" id="Coils"/>
    </source>
</evidence>
<feature type="coiled-coil region" evidence="1">
    <location>
        <begin position="88"/>
        <end position="115"/>
    </location>
</feature>
<dbReference type="AlphaFoldDB" id="A0A4C1SWL2"/>
<keyword evidence="4" id="KW-1185">Reference proteome</keyword>
<comment type="caution">
    <text evidence="3">The sequence shown here is derived from an EMBL/GenBank/DDBJ whole genome shotgun (WGS) entry which is preliminary data.</text>
</comment>
<dbReference type="OrthoDB" id="5590282at2759"/>
<accession>A0A4C1SWL2</accession>
<gene>
    <name evidence="3" type="ORF">EVAR_71755_1</name>
</gene>
<dbReference type="EMBL" id="BGZK01004016">
    <property type="protein sequence ID" value="GBP06336.1"/>
    <property type="molecule type" value="Genomic_DNA"/>
</dbReference>
<evidence type="ECO:0000313" key="3">
    <source>
        <dbReference type="EMBL" id="GBP06336.1"/>
    </source>
</evidence>
<dbReference type="Proteomes" id="UP000299102">
    <property type="component" value="Unassembled WGS sequence"/>
</dbReference>
<reference evidence="3 4" key="1">
    <citation type="journal article" date="2019" name="Commun. Biol.">
        <title>The bagworm genome reveals a unique fibroin gene that provides high tensile strength.</title>
        <authorList>
            <person name="Kono N."/>
            <person name="Nakamura H."/>
            <person name="Ohtoshi R."/>
            <person name="Tomita M."/>
            <person name="Numata K."/>
            <person name="Arakawa K."/>
        </authorList>
    </citation>
    <scope>NUCLEOTIDE SEQUENCE [LARGE SCALE GENOMIC DNA]</scope>
</reference>
<protein>
    <recommendedName>
        <fullName evidence="2">Cyclin C-terminal domain-containing protein</fullName>
    </recommendedName>
</protein>
<dbReference type="Gene3D" id="1.10.472.10">
    <property type="entry name" value="Cyclin-like"/>
    <property type="match status" value="1"/>
</dbReference>
<proteinExistence type="predicted"/>
<evidence type="ECO:0000313" key="4">
    <source>
        <dbReference type="Proteomes" id="UP000299102"/>
    </source>
</evidence>
<dbReference type="Pfam" id="PF02984">
    <property type="entry name" value="Cyclin_C"/>
    <property type="match status" value="1"/>
</dbReference>